<name>A0A511Z720_9BACL</name>
<dbReference type="PROSITE" id="PS51257">
    <property type="entry name" value="PROKAR_LIPOPROTEIN"/>
    <property type="match status" value="1"/>
</dbReference>
<comment type="caution">
    <text evidence="4">The sequence shown here is derived from an EMBL/GenBank/DDBJ whole genome shotgun (WGS) entry which is preliminary data.</text>
</comment>
<feature type="compositionally biased region" description="Polar residues" evidence="1">
    <location>
        <begin position="27"/>
        <end position="41"/>
    </location>
</feature>
<feature type="domain" description="Lysozyme inhibitor LprI-like N-terminal" evidence="3">
    <location>
        <begin position="79"/>
        <end position="170"/>
    </location>
</feature>
<evidence type="ECO:0000313" key="4">
    <source>
        <dbReference type="EMBL" id="GEN83246.1"/>
    </source>
</evidence>
<dbReference type="PANTHER" id="PTHR39176:SF1">
    <property type="entry name" value="PERIPLASMIC PROTEIN"/>
    <property type="match status" value="1"/>
</dbReference>
<keyword evidence="2" id="KW-0732">Signal</keyword>
<gene>
    <name evidence="4" type="ORF">SLU01_15580</name>
</gene>
<protein>
    <recommendedName>
        <fullName evidence="3">Lysozyme inhibitor LprI-like N-terminal domain-containing protein</fullName>
    </recommendedName>
</protein>
<reference evidence="4 5" key="1">
    <citation type="submission" date="2019-07" db="EMBL/GenBank/DDBJ databases">
        <title>Whole genome shotgun sequence of Sporosarcina luteola NBRC 105378.</title>
        <authorList>
            <person name="Hosoyama A."/>
            <person name="Uohara A."/>
            <person name="Ohji S."/>
            <person name="Ichikawa N."/>
        </authorList>
    </citation>
    <scope>NUCLEOTIDE SEQUENCE [LARGE SCALE GENOMIC DNA]</scope>
    <source>
        <strain evidence="4 5">NBRC 105378</strain>
    </source>
</reference>
<feature type="signal peptide" evidence="2">
    <location>
        <begin position="1"/>
        <end position="21"/>
    </location>
</feature>
<organism evidence="4 5">
    <name type="scientific">Sporosarcina luteola</name>
    <dbReference type="NCBI Taxonomy" id="582850"/>
    <lineage>
        <taxon>Bacteria</taxon>
        <taxon>Bacillati</taxon>
        <taxon>Bacillota</taxon>
        <taxon>Bacilli</taxon>
        <taxon>Bacillales</taxon>
        <taxon>Caryophanaceae</taxon>
        <taxon>Sporosarcina</taxon>
    </lineage>
</organism>
<dbReference type="Proteomes" id="UP000321901">
    <property type="component" value="Unassembled WGS sequence"/>
</dbReference>
<dbReference type="InterPro" id="IPR009739">
    <property type="entry name" value="LprI-like_N"/>
</dbReference>
<dbReference type="OrthoDB" id="2438161at2"/>
<evidence type="ECO:0000256" key="2">
    <source>
        <dbReference type="SAM" id="SignalP"/>
    </source>
</evidence>
<dbReference type="RefSeq" id="WP_147056979.1">
    <property type="nucleotide sequence ID" value="NZ_BJYL01000020.1"/>
</dbReference>
<dbReference type="EMBL" id="BJYL01000020">
    <property type="protein sequence ID" value="GEN83246.1"/>
    <property type="molecule type" value="Genomic_DNA"/>
</dbReference>
<proteinExistence type="predicted"/>
<sequence length="176" mass="20060">MKNHRKLLVGMLAIILVIVGACGNTSDETQNNDSLTPSTGNDDAGNHIDPITNTTAGFKKEYHKKLADTNKEVNEIRKKYADDSSTYAMKKVEGDRYDLWDELLNEIYGVLKEQLSTEEMDQLRDEQRSWIKQRDNAAKEASLKFEGGTAEQLEYIVVLANLTEERCYELVETYMD</sequence>
<feature type="chain" id="PRO_5039267567" description="Lysozyme inhibitor LprI-like N-terminal domain-containing protein" evidence="2">
    <location>
        <begin position="22"/>
        <end position="176"/>
    </location>
</feature>
<evidence type="ECO:0000259" key="3">
    <source>
        <dbReference type="Pfam" id="PF07007"/>
    </source>
</evidence>
<dbReference type="AlphaFoldDB" id="A0A511Z720"/>
<evidence type="ECO:0000256" key="1">
    <source>
        <dbReference type="SAM" id="MobiDB-lite"/>
    </source>
</evidence>
<dbReference type="Pfam" id="PF07007">
    <property type="entry name" value="LprI"/>
    <property type="match status" value="1"/>
</dbReference>
<accession>A0A511Z720</accession>
<dbReference type="Gene3D" id="1.20.1270.180">
    <property type="match status" value="1"/>
</dbReference>
<feature type="region of interest" description="Disordered" evidence="1">
    <location>
        <begin position="27"/>
        <end position="52"/>
    </location>
</feature>
<keyword evidence="5" id="KW-1185">Reference proteome</keyword>
<dbReference type="PANTHER" id="PTHR39176">
    <property type="entry name" value="PERIPLASMIC PROTEIN-RELATED"/>
    <property type="match status" value="1"/>
</dbReference>
<evidence type="ECO:0000313" key="5">
    <source>
        <dbReference type="Proteomes" id="UP000321901"/>
    </source>
</evidence>